<evidence type="ECO:0000256" key="3">
    <source>
        <dbReference type="ARBA" id="ARBA00022448"/>
    </source>
</evidence>
<accession>A0AAF3JAF4</accession>
<sequence length="427" mass="47856">MSAHQVEQILKNTGAKYIDSAKKDIMGALGEFRDLAPEMENFMFPDGKRRQALKLKGTIPVHYKGSVYNIPVSVYLWETHPYYAPVCFVNPTNSMVIRESENVNKQGRVFLPYLKEWRFPGYDLNGLIQVMAMVFQEKCPVFAKPAGPTSQPSSAPQTPQPTSTPYPNATTIPYPTTASGGMPPYPMTSTSTPYPQGGIQYPAYPGYPGYPNYQNYNNAPTNNRTPPPVPPPPSSIPSSIGNDHIKNSLITALQDKFRNKLRDRLGTSQAELASIRETQSDLQKGQAKLKAIGEELEKQQTQLDQFIFAYHEKKTELEKALHEMGASNEGPPVDEAIEAATPLHRQLLEHYAADLACDDAVYSLGKALQHQKLSTSDYIKQVRNVYRQRQLASQFNEVCSNRLPGHTTSQLVDQYFFSVHDFSHFFC</sequence>
<dbReference type="InterPro" id="IPR016135">
    <property type="entry name" value="UBQ-conjugating_enzyme/RWD"/>
</dbReference>
<dbReference type="InterPro" id="IPR017916">
    <property type="entry name" value="SB_dom"/>
</dbReference>
<evidence type="ECO:0000256" key="6">
    <source>
        <dbReference type="ARBA" id="ARBA00023054"/>
    </source>
</evidence>
<feature type="domain" description="UEV" evidence="10">
    <location>
        <begin position="2"/>
        <end position="145"/>
    </location>
</feature>
<dbReference type="CDD" id="cd11685">
    <property type="entry name" value="UEV_TSG101-like"/>
    <property type="match status" value="1"/>
</dbReference>
<dbReference type="Pfam" id="PF09454">
    <property type="entry name" value="Vps23_core"/>
    <property type="match status" value="1"/>
</dbReference>
<dbReference type="PROSITE" id="PS51312">
    <property type="entry name" value="SB"/>
    <property type="match status" value="1"/>
</dbReference>
<evidence type="ECO:0000256" key="5">
    <source>
        <dbReference type="ARBA" id="ARBA00022927"/>
    </source>
</evidence>
<evidence type="ECO:0000313" key="12">
    <source>
        <dbReference type="WBParaSite" id="MBELARI_LOCUS6657"/>
    </source>
</evidence>
<dbReference type="Proteomes" id="UP000887575">
    <property type="component" value="Unassembled WGS sequence"/>
</dbReference>
<evidence type="ECO:0000313" key="11">
    <source>
        <dbReference type="Proteomes" id="UP000887575"/>
    </source>
</evidence>
<evidence type="ECO:0000256" key="8">
    <source>
        <dbReference type="SAM" id="MobiDB-lite"/>
    </source>
</evidence>
<feature type="compositionally biased region" description="Low complexity" evidence="8">
    <location>
        <begin position="148"/>
        <end position="157"/>
    </location>
</feature>
<dbReference type="InterPro" id="IPR008883">
    <property type="entry name" value="UEV_N"/>
</dbReference>
<dbReference type="InterPro" id="IPR037202">
    <property type="entry name" value="ESCRT_assembly_dom"/>
</dbReference>
<keyword evidence="4" id="KW-0967">Endosome</keyword>
<dbReference type="Gene3D" id="6.10.250.370">
    <property type="match status" value="1"/>
</dbReference>
<keyword evidence="6" id="KW-0175">Coiled coil</keyword>
<keyword evidence="11" id="KW-1185">Reference proteome</keyword>
<keyword evidence="3 7" id="KW-0813">Transport</keyword>
<dbReference type="GO" id="GO:0000813">
    <property type="term" value="C:ESCRT I complex"/>
    <property type="evidence" value="ECO:0007669"/>
    <property type="project" value="TreeGrafter"/>
</dbReference>
<dbReference type="PANTHER" id="PTHR23306:SF3">
    <property type="entry name" value="TUMOR SUPPRESSOR PROTEIN 101"/>
    <property type="match status" value="1"/>
</dbReference>
<dbReference type="PANTHER" id="PTHR23306">
    <property type="entry name" value="TUMOR SUSCEPTIBILITY GENE 101 PROTEIN-RELATED"/>
    <property type="match status" value="1"/>
</dbReference>
<comment type="subcellular location">
    <subcellularLocation>
        <location evidence="1">Endosome</location>
    </subcellularLocation>
</comment>
<dbReference type="InterPro" id="IPR052070">
    <property type="entry name" value="ESCRT-I_UEV_domain"/>
</dbReference>
<evidence type="ECO:0000256" key="4">
    <source>
        <dbReference type="ARBA" id="ARBA00022753"/>
    </source>
</evidence>
<dbReference type="PROSITE" id="PS51322">
    <property type="entry name" value="UEV"/>
    <property type="match status" value="1"/>
</dbReference>
<evidence type="ECO:0000256" key="2">
    <source>
        <dbReference type="ARBA" id="ARBA00009594"/>
    </source>
</evidence>
<feature type="region of interest" description="Disordered" evidence="8">
    <location>
        <begin position="145"/>
        <end position="193"/>
    </location>
</feature>
<feature type="compositionally biased region" description="Polar residues" evidence="8">
    <location>
        <begin position="166"/>
        <end position="179"/>
    </location>
</feature>
<dbReference type="Gene3D" id="6.10.140.820">
    <property type="match status" value="1"/>
</dbReference>
<dbReference type="WBParaSite" id="MBELARI_LOCUS6657">
    <property type="protein sequence ID" value="MBELARI_LOCUS6657"/>
    <property type="gene ID" value="MBELARI_LOCUS6657"/>
</dbReference>
<evidence type="ECO:0000256" key="7">
    <source>
        <dbReference type="PROSITE-ProRule" id="PRU00644"/>
    </source>
</evidence>
<dbReference type="GO" id="GO:0015031">
    <property type="term" value="P:protein transport"/>
    <property type="evidence" value="ECO:0007669"/>
    <property type="project" value="UniProtKB-UniRule"/>
</dbReference>
<comment type="similarity">
    <text evidence="2">Belongs to the ubiquitin-conjugating enzyme family. UEV subfamily.</text>
</comment>
<dbReference type="GO" id="GO:0008333">
    <property type="term" value="P:endosome to lysosome transport"/>
    <property type="evidence" value="ECO:0007669"/>
    <property type="project" value="TreeGrafter"/>
</dbReference>
<name>A0AAF3JAF4_9BILA</name>
<dbReference type="AlphaFoldDB" id="A0AAF3JAF4"/>
<dbReference type="SUPFAM" id="SSF140111">
    <property type="entry name" value="Endosomal sorting complex assembly domain"/>
    <property type="match status" value="1"/>
</dbReference>
<evidence type="ECO:0000259" key="10">
    <source>
        <dbReference type="PROSITE" id="PS51322"/>
    </source>
</evidence>
<organism evidence="11 12">
    <name type="scientific">Mesorhabditis belari</name>
    <dbReference type="NCBI Taxonomy" id="2138241"/>
    <lineage>
        <taxon>Eukaryota</taxon>
        <taxon>Metazoa</taxon>
        <taxon>Ecdysozoa</taxon>
        <taxon>Nematoda</taxon>
        <taxon>Chromadorea</taxon>
        <taxon>Rhabditida</taxon>
        <taxon>Rhabditina</taxon>
        <taxon>Rhabditomorpha</taxon>
        <taxon>Rhabditoidea</taxon>
        <taxon>Rhabditidae</taxon>
        <taxon>Mesorhabditinae</taxon>
        <taxon>Mesorhabditis</taxon>
    </lineage>
</organism>
<reference evidence="12" key="1">
    <citation type="submission" date="2024-02" db="UniProtKB">
        <authorList>
            <consortium name="WormBaseParasite"/>
        </authorList>
    </citation>
    <scope>IDENTIFICATION</scope>
</reference>
<protein>
    <submittedName>
        <fullName evidence="12">Uncharacterized protein</fullName>
    </submittedName>
</protein>
<dbReference type="Gene3D" id="3.10.110.10">
    <property type="entry name" value="Ubiquitin Conjugating Enzyme"/>
    <property type="match status" value="1"/>
</dbReference>
<feature type="domain" description="SB" evidence="9">
    <location>
        <begin position="341"/>
        <end position="409"/>
    </location>
</feature>
<proteinExistence type="inferred from homology"/>
<evidence type="ECO:0000256" key="1">
    <source>
        <dbReference type="ARBA" id="ARBA00004177"/>
    </source>
</evidence>
<dbReference type="SUPFAM" id="SSF54495">
    <property type="entry name" value="UBC-like"/>
    <property type="match status" value="1"/>
</dbReference>
<dbReference type="GO" id="GO:0043130">
    <property type="term" value="F:ubiquitin binding"/>
    <property type="evidence" value="ECO:0007669"/>
    <property type="project" value="TreeGrafter"/>
</dbReference>
<keyword evidence="5 7" id="KW-0653">Protein transport</keyword>
<dbReference type="Pfam" id="PF05743">
    <property type="entry name" value="UEV"/>
    <property type="match status" value="1"/>
</dbReference>
<evidence type="ECO:0000259" key="9">
    <source>
        <dbReference type="PROSITE" id="PS51312"/>
    </source>
</evidence>